<keyword evidence="3" id="KW-0808">Transferase</keyword>
<dbReference type="InterPro" id="IPR000719">
    <property type="entry name" value="Prot_kinase_dom"/>
</dbReference>
<feature type="binding site" evidence="1">
    <location>
        <position position="407"/>
    </location>
    <ligand>
        <name>ATP</name>
        <dbReference type="ChEBI" id="CHEBI:30616"/>
    </ligand>
</feature>
<dbReference type="GO" id="GO:0004674">
    <property type="term" value="F:protein serine/threonine kinase activity"/>
    <property type="evidence" value="ECO:0007669"/>
    <property type="project" value="TreeGrafter"/>
</dbReference>
<dbReference type="InterPro" id="IPR051681">
    <property type="entry name" value="Ser/Thr_Kinases-Pseudokinases"/>
</dbReference>
<evidence type="ECO:0000313" key="4">
    <source>
        <dbReference type="Proteomes" id="UP000266673"/>
    </source>
</evidence>
<proteinExistence type="predicted"/>
<feature type="binding site" evidence="1">
    <location>
        <position position="72"/>
    </location>
    <ligand>
        <name>ATP</name>
        <dbReference type="ChEBI" id="CHEBI:30616"/>
    </ligand>
</feature>
<organism evidence="3 4">
    <name type="scientific">Gigaspora rosea</name>
    <dbReference type="NCBI Taxonomy" id="44941"/>
    <lineage>
        <taxon>Eukaryota</taxon>
        <taxon>Fungi</taxon>
        <taxon>Fungi incertae sedis</taxon>
        <taxon>Mucoromycota</taxon>
        <taxon>Glomeromycotina</taxon>
        <taxon>Glomeromycetes</taxon>
        <taxon>Diversisporales</taxon>
        <taxon>Gigasporaceae</taxon>
        <taxon>Gigaspora</taxon>
    </lineage>
</organism>
<dbReference type="Pfam" id="PF00069">
    <property type="entry name" value="Pkinase"/>
    <property type="match status" value="1"/>
</dbReference>
<dbReference type="Pfam" id="PF07714">
    <property type="entry name" value="PK_Tyr_Ser-Thr"/>
    <property type="match status" value="1"/>
</dbReference>
<keyword evidence="3" id="KW-0418">Kinase</keyword>
<dbReference type="Gene3D" id="1.10.510.10">
    <property type="entry name" value="Transferase(Phosphotransferase) domain 1"/>
    <property type="match status" value="2"/>
</dbReference>
<keyword evidence="4" id="KW-1185">Reference proteome</keyword>
<dbReference type="PANTHER" id="PTHR44329">
    <property type="entry name" value="SERINE/THREONINE-PROTEIN KINASE TNNI3K-RELATED"/>
    <property type="match status" value="1"/>
</dbReference>
<dbReference type="PROSITE" id="PS50011">
    <property type="entry name" value="PROTEIN_KINASE_DOM"/>
    <property type="match status" value="2"/>
</dbReference>
<accession>A0A397ULT0</accession>
<feature type="domain" description="Protein kinase" evidence="2">
    <location>
        <begin position="380"/>
        <end position="647"/>
    </location>
</feature>
<feature type="domain" description="Protein kinase" evidence="2">
    <location>
        <begin position="45"/>
        <end position="316"/>
    </location>
</feature>
<protein>
    <submittedName>
        <fullName evidence="3">Kinase-like domain-containing protein</fullName>
    </submittedName>
</protein>
<dbReference type="Proteomes" id="UP000266673">
    <property type="component" value="Unassembled WGS sequence"/>
</dbReference>
<dbReference type="InterPro" id="IPR001245">
    <property type="entry name" value="Ser-Thr/Tyr_kinase_cat_dom"/>
</dbReference>
<name>A0A397ULT0_9GLOM</name>
<dbReference type="OrthoDB" id="4062651at2759"/>
<dbReference type="EMBL" id="QKWP01001280">
    <property type="protein sequence ID" value="RIB10198.1"/>
    <property type="molecule type" value="Genomic_DNA"/>
</dbReference>
<keyword evidence="1" id="KW-0067">ATP-binding</keyword>
<dbReference type="AlphaFoldDB" id="A0A397ULT0"/>
<sequence length="660" mass="76618">MDYSEDTIEWQVIGSTQQENSFNYSEQLNEILKKLNIKRLDHSQFRQRDYLGRGAYAEVYSGLYQEKEYAFKCLKDKLRLEDKKVKKFFKYMSRELELLSEVNHPNVVEFYGILQNPNTDNITFVLQLANDGNLRDYLKKKRQNGIFKILWSELIQIAKDLTHGLEHLHSKKIIHRDLHSKNVLIDRGKALITDFGLSKHLNNSLSSEVGGMLAYREPQSFKPIKYARDEKSDIYSLGVLFWELTSGNPPFSNYANDLAMAIEISRGGREKMIPDTPPNYASLYRNCWSDEPGQRPTLNEILDELKILSEETIEFFTNDFNNGAEVQRDESDEFSEQFSELFLSELDRPNDPITCEERQTFLIQNLENMKIKIRFDYSKFSEVQEIGYGGFSTVYSASFQGKKYALKSLKKSLYAYDESFFKQIRREINLLYQTNHSNIIKLYGFSIDSHSNFMTVMQLANDGDLRVYLRRKKIGDLYKIHWNEILTIAKGITYGINYLHNNNIIHRDLNSKNILIDHGRALISDFGVSKNLNSTISSTSMYGMVAYFDPHCIKHGIKKNKASDIYSFGVILWELTSGAPPFEDEPIHKIITEITSNGMREMPIDNTPVDYINLYCECWSDDPNNRPTLESILNKLENLSGVSAEFIENNFKIKSIKKKY</sequence>
<comment type="caution">
    <text evidence="3">The sequence shown here is derived from an EMBL/GenBank/DDBJ whole genome shotgun (WGS) entry which is preliminary data.</text>
</comment>
<dbReference type="GO" id="GO:0005524">
    <property type="term" value="F:ATP binding"/>
    <property type="evidence" value="ECO:0007669"/>
    <property type="project" value="UniProtKB-UniRule"/>
</dbReference>
<dbReference type="PRINTS" id="PR00109">
    <property type="entry name" value="TYRKINASE"/>
</dbReference>
<dbReference type="InterPro" id="IPR017441">
    <property type="entry name" value="Protein_kinase_ATP_BS"/>
</dbReference>
<reference evidence="3 4" key="1">
    <citation type="submission" date="2018-06" db="EMBL/GenBank/DDBJ databases">
        <title>Comparative genomics reveals the genomic features of Rhizophagus irregularis, R. cerebriforme, R. diaphanum and Gigaspora rosea, and their symbiotic lifestyle signature.</title>
        <authorList>
            <person name="Morin E."/>
            <person name="San Clemente H."/>
            <person name="Chen E.C.H."/>
            <person name="De La Providencia I."/>
            <person name="Hainaut M."/>
            <person name="Kuo A."/>
            <person name="Kohler A."/>
            <person name="Murat C."/>
            <person name="Tang N."/>
            <person name="Roy S."/>
            <person name="Loubradou J."/>
            <person name="Henrissat B."/>
            <person name="Grigoriev I.V."/>
            <person name="Corradi N."/>
            <person name="Roux C."/>
            <person name="Martin F.M."/>
        </authorList>
    </citation>
    <scope>NUCLEOTIDE SEQUENCE [LARGE SCALE GENOMIC DNA]</scope>
    <source>
        <strain evidence="3 4">DAOM 194757</strain>
    </source>
</reference>
<dbReference type="STRING" id="44941.A0A397ULT0"/>
<keyword evidence="1" id="KW-0547">Nucleotide-binding</keyword>
<dbReference type="SUPFAM" id="SSF56112">
    <property type="entry name" value="Protein kinase-like (PK-like)"/>
    <property type="match status" value="2"/>
</dbReference>
<evidence type="ECO:0000256" key="1">
    <source>
        <dbReference type="PROSITE-ProRule" id="PRU10141"/>
    </source>
</evidence>
<dbReference type="PROSITE" id="PS00107">
    <property type="entry name" value="PROTEIN_KINASE_ATP"/>
    <property type="match status" value="2"/>
</dbReference>
<dbReference type="InterPro" id="IPR011009">
    <property type="entry name" value="Kinase-like_dom_sf"/>
</dbReference>
<evidence type="ECO:0000259" key="2">
    <source>
        <dbReference type="PROSITE" id="PS50011"/>
    </source>
</evidence>
<gene>
    <name evidence="3" type="ORF">C2G38_2206786</name>
</gene>
<evidence type="ECO:0000313" key="3">
    <source>
        <dbReference type="EMBL" id="RIB10198.1"/>
    </source>
</evidence>